<dbReference type="InterPro" id="IPR041694">
    <property type="entry name" value="ADH_N_2"/>
</dbReference>
<gene>
    <name evidence="3" type="ORF">FG486_17270</name>
</gene>
<dbReference type="PANTHER" id="PTHR43205:SF7">
    <property type="entry name" value="PROSTAGLANDIN REDUCTASE 1"/>
    <property type="match status" value="1"/>
</dbReference>
<dbReference type="InterPro" id="IPR020843">
    <property type="entry name" value="ER"/>
</dbReference>
<dbReference type="SMART" id="SM00829">
    <property type="entry name" value="PKS_ER"/>
    <property type="match status" value="1"/>
</dbReference>
<reference evidence="3 4" key="1">
    <citation type="journal article" date="1994" name="Int. J. Syst. Bacteriol.">
        <title>Phylogenetic positions of novel aerobic, bacteriochlorophyll a-containing bacteria and description of Roseococcus thiosulfatophilus gen. nov., sp. nov., Erythromicrobium ramosum gen. nov., sp. nov., and Erythrobacter litoralis sp. nov.</title>
        <authorList>
            <person name="Yurkov V."/>
            <person name="Stackebrandt E."/>
            <person name="Holmes A."/>
            <person name="Fuerst J.A."/>
            <person name="Hugenholtz P."/>
            <person name="Golecki J."/>
            <person name="Gad'on N."/>
            <person name="Gorlenko V.M."/>
            <person name="Kompantseva E.I."/>
            <person name="Drews G."/>
        </authorList>
    </citation>
    <scope>NUCLEOTIDE SEQUENCE [LARGE SCALE GENOMIC DNA]</scope>
    <source>
        <strain evidence="3 4">KR-99</strain>
    </source>
</reference>
<dbReference type="InterPro" id="IPR011032">
    <property type="entry name" value="GroES-like_sf"/>
</dbReference>
<dbReference type="InterPro" id="IPR013149">
    <property type="entry name" value="ADH-like_C"/>
</dbReference>
<keyword evidence="1" id="KW-0560">Oxidoreductase</keyword>
<name>A0A7V8RGP0_9SPHN</name>
<dbReference type="Pfam" id="PF16884">
    <property type="entry name" value="ADH_N_2"/>
    <property type="match status" value="1"/>
</dbReference>
<dbReference type="EMBL" id="VDES01000004">
    <property type="protein sequence ID" value="MBA1376096.1"/>
    <property type="molecule type" value="Genomic_DNA"/>
</dbReference>
<dbReference type="Gene3D" id="3.90.180.10">
    <property type="entry name" value="Medium-chain alcohol dehydrogenases, catalytic domain"/>
    <property type="match status" value="1"/>
</dbReference>
<protein>
    <submittedName>
        <fullName evidence="3">NADP-dependent oxidoreductase</fullName>
    </submittedName>
</protein>
<dbReference type="Pfam" id="PF00107">
    <property type="entry name" value="ADH_zinc_N"/>
    <property type="match status" value="1"/>
</dbReference>
<feature type="domain" description="Enoyl reductase (ER)" evidence="2">
    <location>
        <begin position="19"/>
        <end position="330"/>
    </location>
</feature>
<dbReference type="Gene3D" id="3.40.50.720">
    <property type="entry name" value="NAD(P)-binding Rossmann-like Domain"/>
    <property type="match status" value="1"/>
</dbReference>
<dbReference type="GO" id="GO:0016628">
    <property type="term" value="F:oxidoreductase activity, acting on the CH-CH group of donors, NAD or NADP as acceptor"/>
    <property type="evidence" value="ECO:0007669"/>
    <property type="project" value="InterPro"/>
</dbReference>
<dbReference type="RefSeq" id="WP_181268488.1">
    <property type="nucleotide sequence ID" value="NZ_BAAAGB010000002.1"/>
</dbReference>
<evidence type="ECO:0000313" key="4">
    <source>
        <dbReference type="Proteomes" id="UP000589292"/>
    </source>
</evidence>
<dbReference type="SUPFAM" id="SSF50129">
    <property type="entry name" value="GroES-like"/>
    <property type="match status" value="1"/>
</dbReference>
<dbReference type="InterPro" id="IPR045010">
    <property type="entry name" value="MDR_fam"/>
</dbReference>
<dbReference type="PANTHER" id="PTHR43205">
    <property type="entry name" value="PROSTAGLANDIN REDUCTASE"/>
    <property type="match status" value="1"/>
</dbReference>
<dbReference type="Proteomes" id="UP000589292">
    <property type="component" value="Unassembled WGS sequence"/>
</dbReference>
<comment type="caution">
    <text evidence="3">The sequence shown here is derived from an EMBL/GenBank/DDBJ whole genome shotgun (WGS) entry which is preliminary data.</text>
</comment>
<accession>A0A7V8RGP0</accession>
<sequence>MTTTRQWLIAGRPRGRPVQDSDFELVTRELPPPGPGQMLLKTHYLGFDPAQKGWMENIADYVAPTEIGEVMRGSGISEVIESNGGRFPLGTMVIGSTGWTEYHLSDGEGLVPCDPELPPTAMMSVLGTTGLTAYCGLFKIGKPVAGDTVLVSGAAGATGSVVGQLAKIAGCRVVGIAGGADKCAWLVEEAGYDAAIDYKAGGVREAIKRECPRGVDVIFDNVGGAILDDMLSQIATNARVVICGGISRYETGQMPAGPQNYFNLIFRRATMTGFIVLDWAAEFPAIRKRLAGFVHEGRLTYREDIQHGFENAPQTMQRLFSGANRGKQMLKL</sequence>
<evidence type="ECO:0000259" key="2">
    <source>
        <dbReference type="SMART" id="SM00829"/>
    </source>
</evidence>
<dbReference type="CDD" id="cd05288">
    <property type="entry name" value="PGDH"/>
    <property type="match status" value="1"/>
</dbReference>
<evidence type="ECO:0000256" key="1">
    <source>
        <dbReference type="ARBA" id="ARBA00023002"/>
    </source>
</evidence>
<proteinExistence type="predicted"/>
<dbReference type="FunFam" id="3.40.50.720:FF:000121">
    <property type="entry name" value="Prostaglandin reductase 2"/>
    <property type="match status" value="1"/>
</dbReference>
<evidence type="ECO:0000313" key="3">
    <source>
        <dbReference type="EMBL" id="MBA1376096.1"/>
    </source>
</evidence>
<keyword evidence="4" id="KW-1185">Reference proteome</keyword>
<organism evidence="3 4">
    <name type="scientific">Sphingomonas ursincola</name>
    <dbReference type="NCBI Taxonomy" id="56361"/>
    <lineage>
        <taxon>Bacteria</taxon>
        <taxon>Pseudomonadati</taxon>
        <taxon>Pseudomonadota</taxon>
        <taxon>Alphaproteobacteria</taxon>
        <taxon>Sphingomonadales</taxon>
        <taxon>Sphingomonadaceae</taxon>
        <taxon>Sphingomonas</taxon>
    </lineage>
</organism>
<dbReference type="SUPFAM" id="SSF51735">
    <property type="entry name" value="NAD(P)-binding Rossmann-fold domains"/>
    <property type="match status" value="1"/>
</dbReference>
<dbReference type="InterPro" id="IPR036291">
    <property type="entry name" value="NAD(P)-bd_dom_sf"/>
</dbReference>
<dbReference type="AlphaFoldDB" id="A0A7V8RGP0"/>